<name>A0ABX4DXG2_9PSED</name>
<comment type="caution">
    <text evidence="1">The sequence shown here is derived from an EMBL/GenBank/DDBJ whole genome shotgun (WGS) entry which is preliminary data.</text>
</comment>
<organism evidence="1 2">
    <name type="scientific">Pseudomonas umsongensis</name>
    <dbReference type="NCBI Taxonomy" id="198618"/>
    <lineage>
        <taxon>Bacteria</taxon>
        <taxon>Pseudomonadati</taxon>
        <taxon>Pseudomonadota</taxon>
        <taxon>Gammaproteobacteria</taxon>
        <taxon>Pseudomonadales</taxon>
        <taxon>Pseudomonadaceae</taxon>
        <taxon>Pseudomonas</taxon>
    </lineage>
</organism>
<keyword evidence="2" id="KW-1185">Reference proteome</keyword>
<dbReference type="Proteomes" id="UP000215455">
    <property type="component" value="Unassembled WGS sequence"/>
</dbReference>
<reference evidence="1 2" key="1">
    <citation type="submission" date="2017-06" db="EMBL/GenBank/DDBJ databases">
        <authorList>
            <person name="Furmanczyk E.M."/>
        </authorList>
    </citation>
    <scope>NUCLEOTIDE SEQUENCE [LARGE SCALE GENOMIC DNA]</scope>
    <source>
        <strain evidence="1 2">DSM 16611</strain>
    </source>
</reference>
<protein>
    <submittedName>
        <fullName evidence="1">Uncharacterized protein</fullName>
    </submittedName>
</protein>
<proteinExistence type="predicted"/>
<evidence type="ECO:0000313" key="1">
    <source>
        <dbReference type="EMBL" id="OXR33072.1"/>
    </source>
</evidence>
<dbReference type="EMBL" id="NIWU01000002">
    <property type="protein sequence ID" value="OXR33072.1"/>
    <property type="molecule type" value="Genomic_DNA"/>
</dbReference>
<sequence>MVVNDNAGLQDKRGALESIASMLAPTSLQLARGQLRFSTGLSAPTSFYVQAVCHPNPRLPAIGRRFAVGPG</sequence>
<evidence type="ECO:0000313" key="2">
    <source>
        <dbReference type="Proteomes" id="UP000215455"/>
    </source>
</evidence>
<gene>
    <name evidence="1" type="ORF">PSUM_13605</name>
</gene>
<accession>A0ABX4DXG2</accession>